<feature type="chain" id="PRO_5047321864" evidence="1">
    <location>
        <begin position="25"/>
        <end position="403"/>
    </location>
</feature>
<comment type="caution">
    <text evidence="2">The sequence shown here is derived from an EMBL/GenBank/DDBJ whole genome shotgun (WGS) entry which is preliminary data.</text>
</comment>
<evidence type="ECO:0000313" key="2">
    <source>
        <dbReference type="EMBL" id="GJE62680.1"/>
    </source>
</evidence>
<proteinExistence type="predicted"/>
<evidence type="ECO:0000313" key="3">
    <source>
        <dbReference type="Proteomes" id="UP001055057"/>
    </source>
</evidence>
<dbReference type="EMBL" id="BPRB01000374">
    <property type="protein sequence ID" value="GJE62680.1"/>
    <property type="molecule type" value="Genomic_DNA"/>
</dbReference>
<keyword evidence="3" id="KW-1185">Reference proteome</keyword>
<reference evidence="2" key="2">
    <citation type="submission" date="2021-08" db="EMBL/GenBank/DDBJ databases">
        <authorList>
            <person name="Tani A."/>
            <person name="Ola A."/>
            <person name="Ogura Y."/>
            <person name="Katsura K."/>
            <person name="Hayashi T."/>
        </authorList>
    </citation>
    <scope>NUCLEOTIDE SEQUENCE</scope>
    <source>
        <strain evidence="2">DSM 23632</strain>
    </source>
</reference>
<gene>
    <name evidence="2" type="ORF">MPOCJGCO_4814</name>
</gene>
<accession>A0ABQ4U5I1</accession>
<keyword evidence="1" id="KW-0732">Signal</keyword>
<feature type="signal peptide" evidence="1">
    <location>
        <begin position="1"/>
        <end position="24"/>
    </location>
</feature>
<evidence type="ECO:0000256" key="1">
    <source>
        <dbReference type="SAM" id="SignalP"/>
    </source>
</evidence>
<protein>
    <submittedName>
        <fullName evidence="2">Uncharacterized protein</fullName>
    </submittedName>
</protein>
<organism evidence="2 3">
    <name type="scientific">Methylobacterium trifolii</name>
    <dbReference type="NCBI Taxonomy" id="1003092"/>
    <lineage>
        <taxon>Bacteria</taxon>
        <taxon>Pseudomonadati</taxon>
        <taxon>Pseudomonadota</taxon>
        <taxon>Alphaproteobacteria</taxon>
        <taxon>Hyphomicrobiales</taxon>
        <taxon>Methylobacteriaceae</taxon>
        <taxon>Methylobacterium</taxon>
    </lineage>
</organism>
<dbReference type="Proteomes" id="UP001055057">
    <property type="component" value="Unassembled WGS sequence"/>
</dbReference>
<name>A0ABQ4U5I1_9HYPH</name>
<sequence length="403" mass="44042">MMLLRSTAFALLAACVCIPDRAPAAEQQAEYNSPLPTTGVVRYGMSDSSIGKLIFLSEGTVGGRILLSCKAGVLCEVWGTVRGEQIVRVAKAIPVKPFAGPRDPIVFVYSHYKEGSGAFWLEDDDLESLYTPRMAGLMVKSRRASEILESESAGAGPWIQSQEWIIRGVKVEADDRGAGKALATATYRNLALPNPKPETLAFDMVRTEGGWRIDDIQFPRQETARFGTSSRLSDMLRIEIAEGEKEMRDKVAKAASTGSLCRFGEGEIFTCSAGGKQYSICTSGQTHALPHQWIEYRAGTPAKPELVHRSEKVGAPGSFYGAFEPFATGEVSYVRFTKDGYDYTAYSDENSRPQTSGVIVRKEGRRVANIKCSGGKDDAMPKNAFKMPSNMILAVPYDTDQLN</sequence>
<reference evidence="2" key="1">
    <citation type="journal article" date="2021" name="Front. Microbiol.">
        <title>Comprehensive Comparative Genomics and Phenotyping of Methylobacterium Species.</title>
        <authorList>
            <person name="Alessa O."/>
            <person name="Ogura Y."/>
            <person name="Fujitani Y."/>
            <person name="Takami H."/>
            <person name="Hayashi T."/>
            <person name="Sahin N."/>
            <person name="Tani A."/>
        </authorList>
    </citation>
    <scope>NUCLEOTIDE SEQUENCE</scope>
    <source>
        <strain evidence="2">DSM 23632</strain>
    </source>
</reference>